<reference evidence="3" key="3">
    <citation type="submission" date="2025-09" db="UniProtKB">
        <authorList>
            <consortium name="Ensembl"/>
        </authorList>
    </citation>
    <scope>IDENTIFICATION</scope>
    <source>
        <strain evidence="3">Hereford</strain>
    </source>
</reference>
<evidence type="ECO:0000313" key="4">
    <source>
        <dbReference type="Proteomes" id="UP000009136"/>
    </source>
</evidence>
<dbReference type="VEuPathDB" id="HostDB:ENSBTAG00000030484"/>
<dbReference type="GO" id="GO:0030141">
    <property type="term" value="C:secretory granule"/>
    <property type="evidence" value="ECO:0000318"/>
    <property type="project" value="GO_Central"/>
</dbReference>
<dbReference type="OrthoDB" id="10059102at2759"/>
<feature type="domain" description="Peptidase S1" evidence="2">
    <location>
        <begin position="5"/>
        <end position="248"/>
    </location>
</feature>
<dbReference type="eggNOG" id="KOG3627">
    <property type="taxonomic scope" value="Eukaryota"/>
</dbReference>
<evidence type="ECO:0000256" key="1">
    <source>
        <dbReference type="ARBA" id="ARBA00023157"/>
    </source>
</evidence>
<dbReference type="MEROPS" id="S01.020"/>
<dbReference type="PaxDb" id="9913-ENSBTAP00000002923"/>
<dbReference type="InterPro" id="IPR001314">
    <property type="entry name" value="Peptidase_S1A"/>
</dbReference>
<protein>
    <submittedName>
        <fullName evidence="3">Kallikrein related peptidase 12</fullName>
    </submittedName>
</protein>
<dbReference type="STRING" id="9913.ENSBTAP00000002923"/>
<proteinExistence type="predicted"/>
<dbReference type="SMART" id="SM00020">
    <property type="entry name" value="Tryp_SPc"/>
    <property type="match status" value="1"/>
</dbReference>
<accession>E1BE09</accession>
<evidence type="ECO:0000259" key="2">
    <source>
        <dbReference type="PROSITE" id="PS50240"/>
    </source>
</evidence>
<dbReference type="InterPro" id="IPR009003">
    <property type="entry name" value="Peptidase_S1_PA"/>
</dbReference>
<dbReference type="PROSITE" id="PS00135">
    <property type="entry name" value="TRYPSIN_SER"/>
    <property type="match status" value="1"/>
</dbReference>
<reference evidence="3" key="2">
    <citation type="submission" date="2025-08" db="UniProtKB">
        <authorList>
            <consortium name="Ensembl"/>
        </authorList>
    </citation>
    <scope>IDENTIFICATION</scope>
    <source>
        <strain evidence="3">Hereford</strain>
    </source>
</reference>
<evidence type="ECO:0000313" key="3">
    <source>
        <dbReference type="Ensembl" id="ENSBTAP00000002923.4"/>
    </source>
</evidence>
<dbReference type="GO" id="GO:0004252">
    <property type="term" value="F:serine-type endopeptidase activity"/>
    <property type="evidence" value="ECO:0000318"/>
    <property type="project" value="GO_Central"/>
</dbReference>
<dbReference type="GO" id="GO:0051604">
    <property type="term" value="P:protein maturation"/>
    <property type="evidence" value="ECO:0000318"/>
    <property type="project" value="GO_Central"/>
</dbReference>
<evidence type="ECO:0000313" key="5">
    <source>
        <dbReference type="VGNC" id="VGNC:30674"/>
    </source>
</evidence>
<gene>
    <name evidence="3 5" type="primary">KLK12</name>
</gene>
<dbReference type="VGNC" id="VGNC:30674">
    <property type="gene designation" value="KLK12"/>
</dbReference>
<reference evidence="3" key="1">
    <citation type="submission" date="2018-03" db="EMBL/GenBank/DDBJ databases">
        <title>ARS-UCD1.2.</title>
        <authorList>
            <person name="Rosen B.D."/>
            <person name="Bickhart D.M."/>
            <person name="Koren S."/>
            <person name="Schnabel R.D."/>
            <person name="Hall R."/>
            <person name="Zimin A."/>
            <person name="Dreischer C."/>
            <person name="Schultheiss S."/>
            <person name="Schroeder S.G."/>
            <person name="Elsik C.G."/>
            <person name="Couldrey C."/>
            <person name="Liu G.E."/>
            <person name="Van Tassell C.P."/>
            <person name="Phillippy A.M."/>
            <person name="Smith T.P.L."/>
            <person name="Medrano J.F."/>
        </authorList>
    </citation>
    <scope>NUCLEOTIDE SEQUENCE [LARGE SCALE GENOMIC DNA]</scope>
    <source>
        <strain evidence="3">Hereford</strain>
    </source>
</reference>
<name>E1BE09_BOVIN</name>
<dbReference type="Gene3D" id="2.40.10.10">
    <property type="entry name" value="Trypsin-like serine proteases"/>
    <property type="match status" value="2"/>
</dbReference>
<dbReference type="GO" id="GO:0006508">
    <property type="term" value="P:proteolysis"/>
    <property type="evidence" value="ECO:0007669"/>
    <property type="project" value="InterPro"/>
</dbReference>
<keyword evidence="1" id="KW-1015">Disulfide bond</keyword>
<dbReference type="Reactome" id="R-BTA-6809371">
    <property type="pathway name" value="Formation of the cornified envelope"/>
</dbReference>
<keyword evidence="4" id="KW-1185">Reference proteome</keyword>
<dbReference type="FunCoup" id="E1BE09">
    <property type="interactions" value="9"/>
</dbReference>
<dbReference type="GeneTree" id="ENSGT01020000230389"/>
<dbReference type="Ensembl" id="ENSBTAT00000002923.5">
    <property type="protein sequence ID" value="ENSBTAP00000002923.4"/>
    <property type="gene ID" value="ENSBTAG00000030484.3"/>
</dbReference>
<dbReference type="FunFam" id="2.40.10.10:FF:000095">
    <property type="entry name" value="Kallikrein related-peptidase 12"/>
    <property type="match status" value="1"/>
</dbReference>
<dbReference type="InterPro" id="IPR033116">
    <property type="entry name" value="TRYPSIN_SER"/>
</dbReference>
<dbReference type="PANTHER" id="PTHR24271">
    <property type="entry name" value="KALLIKREIN-RELATED"/>
    <property type="match status" value="1"/>
</dbReference>
<dbReference type="PRINTS" id="PR00722">
    <property type="entry name" value="CHYMOTRYPSIN"/>
</dbReference>
<organism evidence="3 4">
    <name type="scientific">Bos taurus</name>
    <name type="common">Bovine</name>
    <dbReference type="NCBI Taxonomy" id="9913"/>
    <lineage>
        <taxon>Eukaryota</taxon>
        <taxon>Metazoa</taxon>
        <taxon>Chordata</taxon>
        <taxon>Craniata</taxon>
        <taxon>Vertebrata</taxon>
        <taxon>Euteleostomi</taxon>
        <taxon>Mammalia</taxon>
        <taxon>Eutheria</taxon>
        <taxon>Laurasiatheria</taxon>
        <taxon>Artiodactyla</taxon>
        <taxon>Ruminantia</taxon>
        <taxon>Pecora</taxon>
        <taxon>Bovidae</taxon>
        <taxon>Bovinae</taxon>
        <taxon>Bos</taxon>
    </lineage>
</organism>
<dbReference type="Pfam" id="PF00089">
    <property type="entry name" value="Trypsin"/>
    <property type="match status" value="1"/>
</dbReference>
<dbReference type="GO" id="GO:0005615">
    <property type="term" value="C:extracellular space"/>
    <property type="evidence" value="ECO:0000318"/>
    <property type="project" value="GO_Central"/>
</dbReference>
<dbReference type="AlphaFoldDB" id="E1BE09"/>
<dbReference type="InParanoid" id="E1BE09"/>
<sequence>MGLGWTWVGSCGVEGRGLATCPPRPYVLSWLISFPHGVCHQSSIPWPSLSRGPMSDPNSLCTVKGYICRYWVRLGEHSLSKLDWTEQIRRSGLSVTHPSYRGNLGNHDNDLRLLRLGTPVRLTTSVQPLPLPTTCATAGTECHISGWGTTNHPWSPFPDRLQCLSLSIVSNATCRAVFPGRITDNMVCAGGKAGEDACQGDSGGPLVCGGVLQGLVSWGSVGPCGQEGIPGVYTNVCKYVDWIQTVMRSN</sequence>
<dbReference type="HOGENOM" id="CLU_006842_1_1_1"/>
<dbReference type="PANTHER" id="PTHR24271:SF63">
    <property type="entry name" value="KALLIKREIN-12"/>
    <property type="match status" value="1"/>
</dbReference>
<dbReference type="InterPro" id="IPR001254">
    <property type="entry name" value="Trypsin_dom"/>
</dbReference>
<dbReference type="Proteomes" id="UP000009136">
    <property type="component" value="Chromosome 18"/>
</dbReference>
<dbReference type="CDD" id="cd00190">
    <property type="entry name" value="Tryp_SPc"/>
    <property type="match status" value="1"/>
</dbReference>
<dbReference type="SUPFAM" id="SSF50494">
    <property type="entry name" value="Trypsin-like serine proteases"/>
    <property type="match status" value="1"/>
</dbReference>
<dbReference type="Bgee" id="ENSBTAG00000030484">
    <property type="expression patterns" value="Expressed in surface of tongue and 68 other cell types or tissues"/>
</dbReference>
<dbReference type="InterPro" id="IPR043504">
    <property type="entry name" value="Peptidase_S1_PA_chymotrypsin"/>
</dbReference>
<dbReference type="PROSITE" id="PS50240">
    <property type="entry name" value="TRYPSIN_DOM"/>
    <property type="match status" value="1"/>
</dbReference>